<sequence length="111" mass="12596">MASSQRNKGSYHERWWVEWLQNHGAKAKRQPLSGSMGGEFSGDIKITTETEVLIAESKYQATGRGFSFLTKTHKEQPADIYLLKQKSGPNFICIEASNPLAAKLIRWISRR</sequence>
<protein>
    <submittedName>
        <fullName evidence="1">Uncharacterized protein</fullName>
    </submittedName>
</protein>
<organism evidence="1 2">
    <name type="scientific">Alteromonas australica</name>
    <dbReference type="NCBI Taxonomy" id="589873"/>
    <lineage>
        <taxon>Bacteria</taxon>
        <taxon>Pseudomonadati</taxon>
        <taxon>Pseudomonadota</taxon>
        <taxon>Gammaproteobacteria</taxon>
        <taxon>Alteromonadales</taxon>
        <taxon>Alteromonadaceae</taxon>
        <taxon>Alteromonas/Salinimonas group</taxon>
        <taxon>Alteromonas</taxon>
    </lineage>
</organism>
<dbReference type="EMBL" id="DNAN01000170">
    <property type="protein sequence ID" value="HAW75075.1"/>
    <property type="molecule type" value="Genomic_DNA"/>
</dbReference>
<dbReference type="Gene3D" id="3.40.1350.10">
    <property type="match status" value="1"/>
</dbReference>
<gene>
    <name evidence="1" type="ORF">DCW74_04975</name>
</gene>
<dbReference type="GO" id="GO:0003676">
    <property type="term" value="F:nucleic acid binding"/>
    <property type="evidence" value="ECO:0007669"/>
    <property type="project" value="InterPro"/>
</dbReference>
<dbReference type="Proteomes" id="UP000263517">
    <property type="component" value="Unassembled WGS sequence"/>
</dbReference>
<comment type="caution">
    <text evidence="1">The sequence shown here is derived from an EMBL/GenBank/DDBJ whole genome shotgun (WGS) entry which is preliminary data.</text>
</comment>
<evidence type="ECO:0000313" key="1">
    <source>
        <dbReference type="EMBL" id="HAW75075.1"/>
    </source>
</evidence>
<evidence type="ECO:0000313" key="2">
    <source>
        <dbReference type="Proteomes" id="UP000263517"/>
    </source>
</evidence>
<accession>A0A350P1A8</accession>
<name>A0A350P1A8_9ALTE</name>
<dbReference type="AlphaFoldDB" id="A0A350P1A8"/>
<proteinExistence type="predicted"/>
<reference evidence="1 2" key="1">
    <citation type="journal article" date="2018" name="Nat. Biotechnol.">
        <title>A standardized bacterial taxonomy based on genome phylogeny substantially revises the tree of life.</title>
        <authorList>
            <person name="Parks D.H."/>
            <person name="Chuvochina M."/>
            <person name="Waite D.W."/>
            <person name="Rinke C."/>
            <person name="Skarshewski A."/>
            <person name="Chaumeil P.A."/>
            <person name="Hugenholtz P."/>
        </authorList>
    </citation>
    <scope>NUCLEOTIDE SEQUENCE [LARGE SCALE GENOMIC DNA]</scope>
    <source>
        <strain evidence="1">UBA11978</strain>
    </source>
</reference>
<dbReference type="InterPro" id="IPR011856">
    <property type="entry name" value="tRNA_endonuc-like_dom_sf"/>
</dbReference>